<organism evidence="1 2">
    <name type="scientific">Streptosporangium becharense</name>
    <dbReference type="NCBI Taxonomy" id="1816182"/>
    <lineage>
        <taxon>Bacteria</taxon>
        <taxon>Bacillati</taxon>
        <taxon>Actinomycetota</taxon>
        <taxon>Actinomycetes</taxon>
        <taxon>Streptosporangiales</taxon>
        <taxon>Streptosporangiaceae</taxon>
        <taxon>Streptosporangium</taxon>
    </lineage>
</organism>
<dbReference type="EMBL" id="JACHMP010000001">
    <property type="protein sequence ID" value="MBB5819385.1"/>
    <property type="molecule type" value="Genomic_DNA"/>
</dbReference>
<evidence type="ECO:0000313" key="2">
    <source>
        <dbReference type="Proteomes" id="UP000540685"/>
    </source>
</evidence>
<protein>
    <submittedName>
        <fullName evidence="1">Uncharacterized protein</fullName>
    </submittedName>
</protein>
<comment type="caution">
    <text evidence="1">The sequence shown here is derived from an EMBL/GenBank/DDBJ whole genome shotgun (WGS) entry which is preliminary data.</text>
</comment>
<gene>
    <name evidence="1" type="ORF">F4562_002447</name>
</gene>
<proteinExistence type="predicted"/>
<reference evidence="1 2" key="1">
    <citation type="submission" date="2020-08" db="EMBL/GenBank/DDBJ databases">
        <title>Sequencing the genomes of 1000 actinobacteria strains.</title>
        <authorList>
            <person name="Klenk H.-P."/>
        </authorList>
    </citation>
    <scope>NUCLEOTIDE SEQUENCE [LARGE SCALE GENOMIC DNA]</scope>
    <source>
        <strain evidence="1 2">DSM 46887</strain>
    </source>
</reference>
<name>A0A7W9MG14_9ACTN</name>
<evidence type="ECO:0000313" key="1">
    <source>
        <dbReference type="EMBL" id="MBB5819385.1"/>
    </source>
</evidence>
<dbReference type="AlphaFoldDB" id="A0A7W9MG14"/>
<dbReference type="Proteomes" id="UP000540685">
    <property type="component" value="Unassembled WGS sequence"/>
</dbReference>
<accession>A0A7W9MG14</accession>
<sequence length="96" mass="10913">MTVTDDAATVAIDHLTRLGELLNRQDLLARVRVAHRRPPELHVVNPEAPVLFESVHAAPHRGDWWYWWSWAEPIVPAADLETAASRVRHVLTPQGR</sequence>
<keyword evidence="2" id="KW-1185">Reference proteome</keyword>
<dbReference type="RefSeq" id="WP_246473411.1">
    <property type="nucleotide sequence ID" value="NZ_JACHMP010000001.1"/>
</dbReference>